<feature type="transmembrane region" description="Helical" evidence="10">
    <location>
        <begin position="249"/>
        <end position="268"/>
    </location>
</feature>
<evidence type="ECO:0000256" key="4">
    <source>
        <dbReference type="ARBA" id="ARBA00022448"/>
    </source>
</evidence>
<evidence type="ECO:0000256" key="1">
    <source>
        <dbReference type="ARBA" id="ARBA00004651"/>
    </source>
</evidence>
<keyword evidence="13" id="KW-1185">Reference proteome</keyword>
<evidence type="ECO:0000256" key="6">
    <source>
        <dbReference type="ARBA" id="ARBA00022692"/>
    </source>
</evidence>
<keyword evidence="5" id="KW-1003">Cell membrane</keyword>
<evidence type="ECO:0000259" key="11">
    <source>
        <dbReference type="Pfam" id="PF03600"/>
    </source>
</evidence>
<keyword evidence="8 10" id="KW-1133">Transmembrane helix</keyword>
<organism evidence="12 13">
    <name type="scientific">Nocardia wallacei</name>
    <dbReference type="NCBI Taxonomy" id="480035"/>
    <lineage>
        <taxon>Bacteria</taxon>
        <taxon>Bacillati</taxon>
        <taxon>Actinomycetota</taxon>
        <taxon>Actinomycetes</taxon>
        <taxon>Mycobacteriales</taxon>
        <taxon>Nocardiaceae</taxon>
        <taxon>Nocardia</taxon>
    </lineage>
</organism>
<feature type="transmembrane region" description="Helical" evidence="10">
    <location>
        <begin position="183"/>
        <end position="202"/>
    </location>
</feature>
<feature type="transmembrane region" description="Helical" evidence="10">
    <location>
        <begin position="145"/>
        <end position="163"/>
    </location>
</feature>
<reference evidence="12 13" key="1">
    <citation type="submission" date="2020-08" db="EMBL/GenBank/DDBJ databases">
        <title>Genome Sequencing of Nocardia wallacei strain FMUON74 and assembly.</title>
        <authorList>
            <person name="Toyokawa M."/>
            <person name="Uesaka K."/>
        </authorList>
    </citation>
    <scope>NUCLEOTIDE SEQUENCE [LARGE SCALE GENOMIC DNA]</scope>
    <source>
        <strain evidence="12 13">FMUON74</strain>
    </source>
</reference>
<evidence type="ECO:0000256" key="8">
    <source>
        <dbReference type="ARBA" id="ARBA00022989"/>
    </source>
</evidence>
<dbReference type="Proteomes" id="UP000516173">
    <property type="component" value="Chromosome"/>
</dbReference>
<keyword evidence="7" id="KW-0059">Arsenical resistance</keyword>
<feature type="transmembrane region" description="Helical" evidence="10">
    <location>
        <begin position="390"/>
        <end position="415"/>
    </location>
</feature>
<name>A0A7G1KVW9_9NOCA</name>
<dbReference type="GO" id="GO:0015105">
    <property type="term" value="F:arsenite transmembrane transporter activity"/>
    <property type="evidence" value="ECO:0007669"/>
    <property type="project" value="InterPro"/>
</dbReference>
<dbReference type="InterPro" id="IPR004680">
    <property type="entry name" value="Cit_transptr-like_dom"/>
</dbReference>
<dbReference type="PRINTS" id="PR00758">
    <property type="entry name" value="ARSENICPUMP"/>
</dbReference>
<feature type="transmembrane region" description="Helical" evidence="10">
    <location>
        <begin position="280"/>
        <end position="301"/>
    </location>
</feature>
<evidence type="ECO:0000313" key="12">
    <source>
        <dbReference type="EMBL" id="BCK58323.1"/>
    </source>
</evidence>
<evidence type="ECO:0000256" key="3">
    <source>
        <dbReference type="ARBA" id="ARBA00009843"/>
    </source>
</evidence>
<keyword evidence="4" id="KW-0813">Transport</keyword>
<evidence type="ECO:0000256" key="10">
    <source>
        <dbReference type="SAM" id="Phobius"/>
    </source>
</evidence>
<evidence type="ECO:0000256" key="7">
    <source>
        <dbReference type="ARBA" id="ARBA00022849"/>
    </source>
</evidence>
<protein>
    <submittedName>
        <fullName evidence="12">Arsenic transporter</fullName>
    </submittedName>
</protein>
<evidence type="ECO:0000256" key="5">
    <source>
        <dbReference type="ARBA" id="ARBA00022475"/>
    </source>
</evidence>
<dbReference type="KEGG" id="nwl:NWFMUON74_60950"/>
<dbReference type="EMBL" id="AP023396">
    <property type="protein sequence ID" value="BCK58323.1"/>
    <property type="molecule type" value="Genomic_DNA"/>
</dbReference>
<feature type="transmembrane region" description="Helical" evidence="10">
    <location>
        <begin position="353"/>
        <end position="378"/>
    </location>
</feature>
<keyword evidence="9 10" id="KW-0472">Membrane</keyword>
<feature type="transmembrane region" description="Helical" evidence="10">
    <location>
        <begin position="30"/>
        <end position="47"/>
    </location>
</feature>
<feature type="domain" description="Citrate transporter-like" evidence="11">
    <location>
        <begin position="34"/>
        <end position="339"/>
    </location>
</feature>
<evidence type="ECO:0000313" key="13">
    <source>
        <dbReference type="Proteomes" id="UP000516173"/>
    </source>
</evidence>
<comment type="similarity">
    <text evidence="2">Belongs to the ArsB family.</text>
</comment>
<feature type="transmembrane region" description="Helical" evidence="10">
    <location>
        <begin position="96"/>
        <end position="115"/>
    </location>
</feature>
<dbReference type="InterPro" id="IPR000802">
    <property type="entry name" value="Arsenical_pump_ArsB"/>
</dbReference>
<feature type="transmembrane region" description="Helical" evidence="10">
    <location>
        <begin position="59"/>
        <end position="76"/>
    </location>
</feature>
<feature type="transmembrane region" description="Helical" evidence="10">
    <location>
        <begin position="121"/>
        <end position="138"/>
    </location>
</feature>
<comment type="similarity">
    <text evidence="3">Belongs to the CitM (TC 2.A.11) transporter family.</text>
</comment>
<accession>A0A7G1KVW9</accession>
<dbReference type="GO" id="GO:0005886">
    <property type="term" value="C:plasma membrane"/>
    <property type="evidence" value="ECO:0007669"/>
    <property type="project" value="UniProtKB-SubCell"/>
</dbReference>
<dbReference type="AlphaFoldDB" id="A0A7G1KVW9"/>
<dbReference type="Pfam" id="PF03600">
    <property type="entry name" value="CitMHS"/>
    <property type="match status" value="1"/>
</dbReference>
<proteinExistence type="inferred from homology"/>
<gene>
    <name evidence="12" type="ORF">NWFMUON74_60950</name>
</gene>
<dbReference type="GeneID" id="80350511"/>
<evidence type="ECO:0000256" key="9">
    <source>
        <dbReference type="ARBA" id="ARBA00023136"/>
    </source>
</evidence>
<evidence type="ECO:0000256" key="2">
    <source>
        <dbReference type="ARBA" id="ARBA00006433"/>
    </source>
</evidence>
<dbReference type="PANTHER" id="PTHR43302">
    <property type="entry name" value="TRANSPORTER ARSB-RELATED"/>
    <property type="match status" value="1"/>
</dbReference>
<feature type="transmembrane region" description="Helical" evidence="10">
    <location>
        <begin position="227"/>
        <end position="243"/>
    </location>
</feature>
<comment type="subcellular location">
    <subcellularLocation>
        <location evidence="1">Cell membrane</location>
        <topology evidence="1">Multi-pass membrane protein</topology>
    </subcellularLocation>
</comment>
<dbReference type="PANTHER" id="PTHR43302:SF5">
    <property type="entry name" value="TRANSPORTER ARSB-RELATED"/>
    <property type="match status" value="1"/>
</dbReference>
<dbReference type="GO" id="GO:0046685">
    <property type="term" value="P:response to arsenic-containing substance"/>
    <property type="evidence" value="ECO:0007669"/>
    <property type="project" value="UniProtKB-KW"/>
</dbReference>
<sequence>MSERVGTAQRGDGSAEEVAADRPARVLDRVRLGLLVAGLLCVVTGLLPRDEAVANMRRIGPLLLFLGSVIVLAELARRARVFDVIAYRLAIVGRGYYPALFVSCVAFASATTIVLNLDTTAVLLTPVLLALAAPARIPPLPLAMTTLWLANTASLLLPVSNLTNLLAADRVGLAGTEFAARMWLPQLVSIAATMLWLWVWYWRRGRRGVDRYRPPEPVRIADRRARALLYLTGAACLLFIVAIPIVGDLIGVAALAAALLAVGAFAVFDRSALRLSLLPWRLLVFVVGLFLVVPTLGRFGLATLMHTLIGADPGAVGAFRAAAAGAGLSNVANNLPAYTAGEVVIEPGHHDQLLALLIGTNIGSIVTPWASLATLLCLEFCRSHGVRVPLGRFVATGAVLAATATAGAVGALLLAP</sequence>
<keyword evidence="6 10" id="KW-0812">Transmembrane</keyword>
<dbReference type="RefSeq" id="WP_232110680.1">
    <property type="nucleotide sequence ID" value="NZ_AP023396.1"/>
</dbReference>